<dbReference type="AlphaFoldDB" id="A0A9W4IRJ7"/>
<feature type="region of interest" description="Disordered" evidence="1">
    <location>
        <begin position="70"/>
        <end position="114"/>
    </location>
</feature>
<evidence type="ECO:0000256" key="2">
    <source>
        <dbReference type="SAM" id="Phobius"/>
    </source>
</evidence>
<reference evidence="3" key="1">
    <citation type="submission" date="2021-07" db="EMBL/GenBank/DDBJ databases">
        <authorList>
            <person name="Branca A.L. A."/>
        </authorList>
    </citation>
    <scope>NUCLEOTIDE SEQUENCE</scope>
</reference>
<protein>
    <submittedName>
        <fullName evidence="3">Uncharacterized protein</fullName>
    </submittedName>
</protein>
<keyword evidence="2" id="KW-0472">Membrane</keyword>
<evidence type="ECO:0000256" key="1">
    <source>
        <dbReference type="SAM" id="MobiDB-lite"/>
    </source>
</evidence>
<sequence>MSSETYKPHHQRSTTLPDSGTFKETAAPPPRRPATIENAPRDDCTLEVSDKDCKLEFSDRQCNLELNQFVDDKQTHKQAEAGIDSQADESGRQSTVDGKRDIESDSVSGTVKRRTSNRRQWIIAGSVIGVIVVLVVIIVPSAIFGTRHAKAQNNLPQEPSP</sequence>
<feature type="region of interest" description="Disordered" evidence="1">
    <location>
        <begin position="1"/>
        <end position="43"/>
    </location>
</feature>
<dbReference type="OrthoDB" id="4361335at2759"/>
<name>A0A9W4IRJ7_9EURO</name>
<evidence type="ECO:0000313" key="4">
    <source>
        <dbReference type="Proteomes" id="UP001152646"/>
    </source>
</evidence>
<gene>
    <name evidence="3" type="ORF">PSALAMII_LOCUS2610</name>
</gene>
<proteinExistence type="predicted"/>
<comment type="caution">
    <text evidence="3">The sequence shown here is derived from an EMBL/GenBank/DDBJ whole genome shotgun (WGS) entry which is preliminary data.</text>
</comment>
<dbReference type="EMBL" id="CAJVPA010000110">
    <property type="protein sequence ID" value="CAG8330047.1"/>
    <property type="molecule type" value="Genomic_DNA"/>
</dbReference>
<evidence type="ECO:0000313" key="3">
    <source>
        <dbReference type="EMBL" id="CAG8330047.1"/>
    </source>
</evidence>
<feature type="transmembrane region" description="Helical" evidence="2">
    <location>
        <begin position="121"/>
        <end position="144"/>
    </location>
</feature>
<keyword evidence="2" id="KW-0812">Transmembrane</keyword>
<dbReference type="Proteomes" id="UP001152646">
    <property type="component" value="Unassembled WGS sequence"/>
</dbReference>
<accession>A0A9W4IRJ7</accession>
<organism evidence="3 4">
    <name type="scientific">Penicillium salamii</name>
    <dbReference type="NCBI Taxonomy" id="1612424"/>
    <lineage>
        <taxon>Eukaryota</taxon>
        <taxon>Fungi</taxon>
        <taxon>Dikarya</taxon>
        <taxon>Ascomycota</taxon>
        <taxon>Pezizomycotina</taxon>
        <taxon>Eurotiomycetes</taxon>
        <taxon>Eurotiomycetidae</taxon>
        <taxon>Eurotiales</taxon>
        <taxon>Aspergillaceae</taxon>
        <taxon>Penicillium</taxon>
    </lineage>
</organism>
<keyword evidence="2" id="KW-1133">Transmembrane helix</keyword>
<feature type="compositionally biased region" description="Basic and acidic residues" evidence="1">
    <location>
        <begin position="70"/>
        <end position="79"/>
    </location>
</feature>